<dbReference type="PANTHER" id="PTHR22749:SF6">
    <property type="entry name" value="RIBOFLAVIN KINASE"/>
    <property type="match status" value="1"/>
</dbReference>
<evidence type="ECO:0000256" key="12">
    <source>
        <dbReference type="ARBA" id="ARBA00022777"/>
    </source>
</evidence>
<dbReference type="Proteomes" id="UP001174909">
    <property type="component" value="Unassembled WGS sequence"/>
</dbReference>
<dbReference type="GO" id="GO:0009398">
    <property type="term" value="P:FMN biosynthetic process"/>
    <property type="evidence" value="ECO:0007669"/>
    <property type="project" value="TreeGrafter"/>
</dbReference>
<evidence type="ECO:0000256" key="4">
    <source>
        <dbReference type="ARBA" id="ARBA00012105"/>
    </source>
</evidence>
<dbReference type="GO" id="GO:0003919">
    <property type="term" value="F:FMN adenylyltransferase activity"/>
    <property type="evidence" value="ECO:0007669"/>
    <property type="project" value="UniProtKB-EC"/>
</dbReference>
<dbReference type="SMART" id="SM00904">
    <property type="entry name" value="Flavokinase"/>
    <property type="match status" value="1"/>
</dbReference>
<keyword evidence="15" id="KW-0511">Multifunctional enzyme</keyword>
<dbReference type="GO" id="GO:0009231">
    <property type="term" value="P:riboflavin biosynthetic process"/>
    <property type="evidence" value="ECO:0007669"/>
    <property type="project" value="InterPro"/>
</dbReference>
<evidence type="ECO:0000256" key="8">
    <source>
        <dbReference type="ARBA" id="ARBA00022643"/>
    </source>
</evidence>
<dbReference type="PANTHER" id="PTHR22749">
    <property type="entry name" value="RIBOFLAVIN KINASE/FMN ADENYLYLTRANSFERASE"/>
    <property type="match status" value="1"/>
</dbReference>
<dbReference type="NCBIfam" id="TIGR00083">
    <property type="entry name" value="ribF"/>
    <property type="match status" value="1"/>
</dbReference>
<sequence>MRIEQELAQTHIDRDSVLTIGVFDGVHRGHQSLLAKVVAEAKTKGAAAGVLTFRNHPDSVLNPNFQPQYITSIAERIRLIKDLGIDFVVPVTFDMEIAGLRARKFTELLRSKLRMRGLVVGPDFAMGYKREGNVDMLSDMGAELGFSVSVVDLLSDGGDAVHSTSIRKALVDGNVKDMAKKLGRNFSISGTVVTGDKRGRTLGFPTANIEVGLDMVVPGNGIYATLAFVDGERHMAATSIGTRPTFDGKGRTIEAFLLEFDSNLYNRKLRLEFVQRLRDELKFDSVDALLEQMELDVEQTRRLLAAKP</sequence>
<keyword evidence="14" id="KW-0067">ATP-binding</keyword>
<dbReference type="InterPro" id="IPR015865">
    <property type="entry name" value="Riboflavin_kinase_bac/euk"/>
</dbReference>
<evidence type="ECO:0000256" key="1">
    <source>
        <dbReference type="ARBA" id="ARBA00004726"/>
    </source>
</evidence>
<dbReference type="Gene3D" id="3.40.50.620">
    <property type="entry name" value="HUPs"/>
    <property type="match status" value="1"/>
</dbReference>
<organism evidence="17 18">
    <name type="scientific">Geodia barretti</name>
    <name type="common">Barrett's horny sponge</name>
    <dbReference type="NCBI Taxonomy" id="519541"/>
    <lineage>
        <taxon>Eukaryota</taxon>
        <taxon>Metazoa</taxon>
        <taxon>Porifera</taxon>
        <taxon>Demospongiae</taxon>
        <taxon>Heteroscleromorpha</taxon>
        <taxon>Tetractinellida</taxon>
        <taxon>Astrophorina</taxon>
        <taxon>Geodiidae</taxon>
        <taxon>Geodia</taxon>
    </lineage>
</organism>
<dbReference type="GO" id="GO:0008531">
    <property type="term" value="F:riboflavin kinase activity"/>
    <property type="evidence" value="ECO:0007669"/>
    <property type="project" value="UniProtKB-EC"/>
</dbReference>
<evidence type="ECO:0000256" key="5">
    <source>
        <dbReference type="ARBA" id="ARBA00012393"/>
    </source>
</evidence>
<dbReference type="NCBIfam" id="NF004160">
    <property type="entry name" value="PRK05627.1-3"/>
    <property type="match status" value="1"/>
</dbReference>
<protein>
    <recommendedName>
        <fullName evidence="6">Bifunctional riboflavin kinase/FMN adenylyltransferase</fullName>
        <ecNumber evidence="4">2.7.1.26</ecNumber>
        <ecNumber evidence="5">2.7.7.2</ecNumber>
    </recommendedName>
</protein>
<dbReference type="EC" id="2.7.7.2" evidence="5"/>
<comment type="pathway">
    <text evidence="2">Cofactor biosynthesis; FMN biosynthesis; FMN from riboflavin (ATP route): step 1/1.</text>
</comment>
<dbReference type="InterPro" id="IPR023468">
    <property type="entry name" value="Riboflavin_kinase"/>
</dbReference>
<accession>A0AA35TT01</accession>
<dbReference type="InterPro" id="IPR023465">
    <property type="entry name" value="Riboflavin_kinase_dom_sf"/>
</dbReference>
<dbReference type="SUPFAM" id="SSF52374">
    <property type="entry name" value="Nucleotidylyl transferase"/>
    <property type="match status" value="1"/>
</dbReference>
<dbReference type="GO" id="GO:0005524">
    <property type="term" value="F:ATP binding"/>
    <property type="evidence" value="ECO:0007669"/>
    <property type="project" value="UniProtKB-KW"/>
</dbReference>
<evidence type="ECO:0000256" key="2">
    <source>
        <dbReference type="ARBA" id="ARBA00005201"/>
    </source>
</evidence>
<keyword evidence="8" id="KW-0288">FMN</keyword>
<dbReference type="CDD" id="cd02064">
    <property type="entry name" value="FAD_synthetase_N"/>
    <property type="match status" value="1"/>
</dbReference>
<evidence type="ECO:0000256" key="10">
    <source>
        <dbReference type="ARBA" id="ARBA00022695"/>
    </source>
</evidence>
<comment type="similarity">
    <text evidence="3">Belongs to the RibF family.</text>
</comment>
<keyword evidence="11" id="KW-0547">Nucleotide-binding</keyword>
<proteinExistence type="inferred from homology"/>
<evidence type="ECO:0000259" key="16">
    <source>
        <dbReference type="SMART" id="SM00904"/>
    </source>
</evidence>
<feature type="domain" description="Riboflavin kinase" evidence="16">
    <location>
        <begin position="181"/>
        <end position="305"/>
    </location>
</feature>
<dbReference type="InterPro" id="IPR014729">
    <property type="entry name" value="Rossmann-like_a/b/a_fold"/>
</dbReference>
<name>A0AA35TT01_GEOBA</name>
<dbReference type="AlphaFoldDB" id="A0AA35TT01"/>
<dbReference type="SUPFAM" id="SSF82114">
    <property type="entry name" value="Riboflavin kinase-like"/>
    <property type="match status" value="1"/>
</dbReference>
<evidence type="ECO:0000256" key="13">
    <source>
        <dbReference type="ARBA" id="ARBA00022827"/>
    </source>
</evidence>
<reference evidence="17" key="1">
    <citation type="submission" date="2023-03" db="EMBL/GenBank/DDBJ databases">
        <authorList>
            <person name="Steffen K."/>
            <person name="Cardenas P."/>
        </authorList>
    </citation>
    <scope>NUCLEOTIDE SEQUENCE</scope>
</reference>
<gene>
    <name evidence="17" type="ORF">GBAR_LOCUS29474</name>
</gene>
<evidence type="ECO:0000256" key="3">
    <source>
        <dbReference type="ARBA" id="ARBA00010214"/>
    </source>
</evidence>
<dbReference type="Pfam" id="PF06574">
    <property type="entry name" value="FAD_syn"/>
    <property type="match status" value="1"/>
</dbReference>
<evidence type="ECO:0000256" key="14">
    <source>
        <dbReference type="ARBA" id="ARBA00022840"/>
    </source>
</evidence>
<keyword evidence="12 17" id="KW-0418">Kinase</keyword>
<dbReference type="EMBL" id="CASHTH010004130">
    <property type="protein sequence ID" value="CAI8053923.1"/>
    <property type="molecule type" value="Genomic_DNA"/>
</dbReference>
<dbReference type="InterPro" id="IPR002606">
    <property type="entry name" value="Riboflavin_kinase_bac"/>
</dbReference>
<evidence type="ECO:0000256" key="9">
    <source>
        <dbReference type="ARBA" id="ARBA00022679"/>
    </source>
</evidence>
<comment type="pathway">
    <text evidence="1">Cofactor biosynthesis; FAD biosynthesis; FAD from FMN: step 1/1.</text>
</comment>
<keyword evidence="9" id="KW-0808">Transferase</keyword>
<keyword evidence="18" id="KW-1185">Reference proteome</keyword>
<evidence type="ECO:0000256" key="15">
    <source>
        <dbReference type="ARBA" id="ARBA00023268"/>
    </source>
</evidence>
<evidence type="ECO:0000256" key="11">
    <source>
        <dbReference type="ARBA" id="ARBA00022741"/>
    </source>
</evidence>
<dbReference type="FunFam" id="2.40.30.30:FF:000003">
    <property type="entry name" value="Riboflavin biosynthesis protein"/>
    <property type="match status" value="1"/>
</dbReference>
<evidence type="ECO:0000256" key="6">
    <source>
        <dbReference type="ARBA" id="ARBA00018483"/>
    </source>
</evidence>
<dbReference type="InterPro" id="IPR015864">
    <property type="entry name" value="FAD_synthase"/>
</dbReference>
<dbReference type="Gene3D" id="2.40.30.30">
    <property type="entry name" value="Riboflavin kinase-like"/>
    <property type="match status" value="1"/>
</dbReference>
<dbReference type="NCBIfam" id="NF004162">
    <property type="entry name" value="PRK05627.1-5"/>
    <property type="match status" value="1"/>
</dbReference>
<dbReference type="FunFam" id="3.40.50.620:FF:000021">
    <property type="entry name" value="Riboflavin biosynthesis protein"/>
    <property type="match status" value="1"/>
</dbReference>
<dbReference type="Pfam" id="PF01687">
    <property type="entry name" value="Flavokinase"/>
    <property type="match status" value="1"/>
</dbReference>
<keyword evidence="13" id="KW-0274">FAD</keyword>
<keyword evidence="10 17" id="KW-0548">Nucleotidyltransferase</keyword>
<dbReference type="PIRSF" id="PIRSF004491">
    <property type="entry name" value="FAD_Synth"/>
    <property type="match status" value="1"/>
</dbReference>
<evidence type="ECO:0000256" key="7">
    <source>
        <dbReference type="ARBA" id="ARBA00022630"/>
    </source>
</evidence>
<evidence type="ECO:0000313" key="17">
    <source>
        <dbReference type="EMBL" id="CAI8053923.1"/>
    </source>
</evidence>
<comment type="caution">
    <text evidence="17">The sequence shown here is derived from an EMBL/GenBank/DDBJ whole genome shotgun (WGS) entry which is preliminary data.</text>
</comment>
<evidence type="ECO:0000313" key="18">
    <source>
        <dbReference type="Proteomes" id="UP001174909"/>
    </source>
</evidence>
<dbReference type="EC" id="2.7.1.26" evidence="4"/>
<keyword evidence="7" id="KW-0285">Flavoprotein</keyword>